<dbReference type="PANTHER" id="PTHR43562:SF3">
    <property type="entry name" value="SODIUM ION_PROTON EXCHANGER (EUROFUNG)"/>
    <property type="match status" value="1"/>
</dbReference>
<keyword evidence="14" id="KW-1185">Reference proteome</keyword>
<feature type="transmembrane region" description="Helical" evidence="11">
    <location>
        <begin position="61"/>
        <end position="80"/>
    </location>
</feature>
<keyword evidence="7" id="KW-0406">Ion transport</keyword>
<accession>H8I9F7</accession>
<gene>
    <name evidence="13" type="ordered locus">Mtc_1248</name>
</gene>
<dbReference type="OrthoDB" id="12029at2157"/>
<keyword evidence="4 11" id="KW-0812">Transmembrane</keyword>
<feature type="transmembrane region" description="Helical" evidence="11">
    <location>
        <begin position="213"/>
        <end position="236"/>
    </location>
</feature>
<feature type="transmembrane region" description="Helical" evidence="11">
    <location>
        <begin position="6"/>
        <end position="24"/>
    </location>
</feature>
<evidence type="ECO:0000256" key="2">
    <source>
        <dbReference type="ARBA" id="ARBA00022448"/>
    </source>
</evidence>
<feature type="transmembrane region" description="Helical" evidence="11">
    <location>
        <begin position="272"/>
        <end position="291"/>
    </location>
</feature>
<evidence type="ECO:0000256" key="5">
    <source>
        <dbReference type="ARBA" id="ARBA00022989"/>
    </source>
</evidence>
<feature type="transmembrane region" description="Helical" evidence="11">
    <location>
        <begin position="409"/>
        <end position="428"/>
    </location>
</feature>
<keyword evidence="9" id="KW-0739">Sodium transport</keyword>
<dbReference type="GO" id="GO:0006814">
    <property type="term" value="P:sodium ion transport"/>
    <property type="evidence" value="ECO:0007669"/>
    <property type="project" value="UniProtKB-KW"/>
</dbReference>
<reference evidence="13 14" key="1">
    <citation type="journal article" date="2012" name="J. Bacteriol.">
        <title>Complete genome sequence of a thermophilic methanogen, Methanocella conradii HZ254, isolated from Chinese rice field soil.</title>
        <authorList>
            <person name="Lu Z."/>
            <person name="Lu Y."/>
        </authorList>
    </citation>
    <scope>NUCLEOTIDE SEQUENCE [LARGE SCALE GENOMIC DNA]</scope>
    <source>
        <strain evidence="14">DSM 24694 / JCM 17849 / CGMCC 1.5162 / HZ254</strain>
    </source>
</reference>
<dbReference type="GO" id="GO:0016020">
    <property type="term" value="C:membrane"/>
    <property type="evidence" value="ECO:0007669"/>
    <property type="project" value="UniProtKB-SubCell"/>
</dbReference>
<keyword evidence="5 11" id="KW-1133">Transmembrane helix</keyword>
<dbReference type="HOGENOM" id="CLU_005126_7_1_2"/>
<feature type="transmembrane region" description="Helical" evidence="11">
    <location>
        <begin position="92"/>
        <end position="115"/>
    </location>
</feature>
<evidence type="ECO:0000256" key="9">
    <source>
        <dbReference type="ARBA" id="ARBA00023201"/>
    </source>
</evidence>
<keyword evidence="3" id="KW-0050">Antiport</keyword>
<dbReference type="eggNOG" id="arCOG01953">
    <property type="taxonomic scope" value="Archaea"/>
</dbReference>
<evidence type="ECO:0000256" key="4">
    <source>
        <dbReference type="ARBA" id="ARBA00022692"/>
    </source>
</evidence>
<evidence type="ECO:0000256" key="7">
    <source>
        <dbReference type="ARBA" id="ARBA00023065"/>
    </source>
</evidence>
<keyword evidence="8 11" id="KW-0472">Membrane</keyword>
<dbReference type="RefSeq" id="WP_014405839.1">
    <property type="nucleotide sequence ID" value="NC_017034.1"/>
</dbReference>
<dbReference type="GO" id="GO:0015297">
    <property type="term" value="F:antiporter activity"/>
    <property type="evidence" value="ECO:0007669"/>
    <property type="project" value="UniProtKB-KW"/>
</dbReference>
<dbReference type="Gene3D" id="1.20.1530.20">
    <property type="match status" value="1"/>
</dbReference>
<dbReference type="InterPro" id="IPR006153">
    <property type="entry name" value="Cation/H_exchanger_TM"/>
</dbReference>
<name>H8I9F7_METCZ</name>
<evidence type="ECO:0000256" key="10">
    <source>
        <dbReference type="SAM" id="MobiDB-lite"/>
    </source>
</evidence>
<evidence type="ECO:0000256" key="1">
    <source>
        <dbReference type="ARBA" id="ARBA00004141"/>
    </source>
</evidence>
<proteinExistence type="predicted"/>
<dbReference type="Proteomes" id="UP000005233">
    <property type="component" value="Chromosome"/>
</dbReference>
<organism evidence="13 14">
    <name type="scientific">Methanocella conradii (strain DSM 24694 / JCM 17849 / CGMCC 1.5162 / HZ254)</name>
    <dbReference type="NCBI Taxonomy" id="1041930"/>
    <lineage>
        <taxon>Archaea</taxon>
        <taxon>Methanobacteriati</taxon>
        <taxon>Methanobacteriota</taxon>
        <taxon>Stenosarchaea group</taxon>
        <taxon>Methanomicrobia</taxon>
        <taxon>Methanocellales</taxon>
        <taxon>Methanocellaceae</taxon>
        <taxon>Methanocella</taxon>
    </lineage>
</organism>
<evidence type="ECO:0000313" key="14">
    <source>
        <dbReference type="Proteomes" id="UP000005233"/>
    </source>
</evidence>
<feature type="transmembrane region" description="Helical" evidence="11">
    <location>
        <begin position="376"/>
        <end position="397"/>
    </location>
</feature>
<dbReference type="STRING" id="1041930.Mtc_1248"/>
<dbReference type="PANTHER" id="PTHR43562">
    <property type="entry name" value="NAPA-TYPE SODIUM/HYDROGEN ANTIPORTER"/>
    <property type="match status" value="1"/>
</dbReference>
<evidence type="ECO:0000256" key="8">
    <source>
        <dbReference type="ARBA" id="ARBA00023136"/>
    </source>
</evidence>
<dbReference type="AlphaFoldDB" id="H8I9F7"/>
<feature type="transmembrane region" description="Helical" evidence="11">
    <location>
        <begin position="127"/>
        <end position="150"/>
    </location>
</feature>
<evidence type="ECO:0000256" key="11">
    <source>
        <dbReference type="SAM" id="Phobius"/>
    </source>
</evidence>
<dbReference type="GeneID" id="11971374"/>
<feature type="region of interest" description="Disordered" evidence="10">
    <location>
        <begin position="438"/>
        <end position="460"/>
    </location>
</feature>
<dbReference type="KEGG" id="mez:Mtc_1248"/>
<evidence type="ECO:0000313" key="13">
    <source>
        <dbReference type="EMBL" id="AFD00002.1"/>
    </source>
</evidence>
<dbReference type="EMBL" id="CP003243">
    <property type="protein sequence ID" value="AFD00002.1"/>
    <property type="molecule type" value="Genomic_DNA"/>
</dbReference>
<evidence type="ECO:0000256" key="6">
    <source>
        <dbReference type="ARBA" id="ARBA00023053"/>
    </source>
</evidence>
<sequence>MLSTSLLLSILLILVLGKILGIAAERMGMPSLVGELLTGIILGPMMLGIIHPAAAGSEDPLKFLSDLGILFMMFLMGLSIDIESVMKTNSRSAASITIIGAAIVLALSTALMAVIGMALGQDLYTSVIQGCLIGVGLTSTSTVIGFRYLSEIGDRFSNVFKTLVAVEVTDGIFSIMALAVLLSIVGLLAKGSTGAAIDTNGFMSEVGWSTFKLFLLMLGFMIFVIKFGGVVTDWLLGVSRKSRDEQSIITLSLIVLFAVATLSDWLELTYVIGAFLAGAILAGSPYSSTVIEPRIRAIGYGLFIPIFFAYTGISMDFSALFKAPSIRLAGNLALPCYLLLFLGLLVIVMAGKYIGTRAGCALSGGYKGYEAHRIGVSLMCAGEDALVIVGIGASISASPGGQHIISNELLSIVGLIVIVSSLLAPIFMKRSYEEKDYTPPVASHTRTGLNGKSKGRYRSL</sequence>
<feature type="domain" description="Cation/H+ exchanger transmembrane" evidence="12">
    <location>
        <begin position="12"/>
        <end position="428"/>
    </location>
</feature>
<keyword evidence="6" id="KW-0915">Sodium</keyword>
<feature type="transmembrane region" description="Helical" evidence="11">
    <location>
        <begin position="36"/>
        <end position="55"/>
    </location>
</feature>
<dbReference type="InterPro" id="IPR038770">
    <property type="entry name" value="Na+/solute_symporter_sf"/>
</dbReference>
<comment type="subcellular location">
    <subcellularLocation>
        <location evidence="1">Membrane</location>
        <topology evidence="1">Multi-pass membrane protein</topology>
    </subcellularLocation>
</comment>
<keyword evidence="2" id="KW-0813">Transport</keyword>
<protein>
    <submittedName>
        <fullName evidence="13">Transporter, CPA2 family</fullName>
    </submittedName>
</protein>
<feature type="transmembrane region" description="Helical" evidence="11">
    <location>
        <begin position="298"/>
        <end position="320"/>
    </location>
</feature>
<evidence type="ECO:0000259" key="12">
    <source>
        <dbReference type="Pfam" id="PF00999"/>
    </source>
</evidence>
<feature type="transmembrane region" description="Helical" evidence="11">
    <location>
        <begin position="332"/>
        <end position="355"/>
    </location>
</feature>
<dbReference type="Pfam" id="PF00999">
    <property type="entry name" value="Na_H_Exchanger"/>
    <property type="match status" value="1"/>
</dbReference>
<dbReference type="GO" id="GO:1902600">
    <property type="term" value="P:proton transmembrane transport"/>
    <property type="evidence" value="ECO:0007669"/>
    <property type="project" value="InterPro"/>
</dbReference>
<feature type="transmembrane region" description="Helical" evidence="11">
    <location>
        <begin position="248"/>
        <end position="266"/>
    </location>
</feature>
<feature type="transmembrane region" description="Helical" evidence="11">
    <location>
        <begin position="171"/>
        <end position="193"/>
    </location>
</feature>
<evidence type="ECO:0000256" key="3">
    <source>
        <dbReference type="ARBA" id="ARBA00022449"/>
    </source>
</evidence>